<dbReference type="GO" id="GO:0030313">
    <property type="term" value="C:cell envelope"/>
    <property type="evidence" value="ECO:0007669"/>
    <property type="project" value="UniProtKB-SubCell"/>
</dbReference>
<keyword evidence="3 4" id="KW-0732">Signal</keyword>
<comment type="similarity">
    <text evidence="2">Belongs to the bacterial solute-binding protein 2 family.</text>
</comment>
<evidence type="ECO:0000313" key="7">
    <source>
        <dbReference type="Proteomes" id="UP000721844"/>
    </source>
</evidence>
<name>A0A963YZK0_9PROT</name>
<dbReference type="PANTHER" id="PTHR46847">
    <property type="entry name" value="D-ALLOSE-BINDING PERIPLASMIC PROTEIN-RELATED"/>
    <property type="match status" value="1"/>
</dbReference>
<gene>
    <name evidence="6" type="ORF">ACELLULO517_05975</name>
</gene>
<keyword evidence="7" id="KW-1185">Reference proteome</keyword>
<evidence type="ECO:0000256" key="3">
    <source>
        <dbReference type="ARBA" id="ARBA00022729"/>
    </source>
</evidence>
<evidence type="ECO:0000256" key="4">
    <source>
        <dbReference type="SAM" id="SignalP"/>
    </source>
</evidence>
<evidence type="ECO:0000259" key="5">
    <source>
        <dbReference type="Pfam" id="PF13407"/>
    </source>
</evidence>
<dbReference type="Proteomes" id="UP000721844">
    <property type="component" value="Unassembled WGS sequence"/>
</dbReference>
<evidence type="ECO:0000313" key="6">
    <source>
        <dbReference type="EMBL" id="MCB8879774.1"/>
    </source>
</evidence>
<dbReference type="GO" id="GO:0030246">
    <property type="term" value="F:carbohydrate binding"/>
    <property type="evidence" value="ECO:0007669"/>
    <property type="project" value="UniProtKB-ARBA"/>
</dbReference>
<dbReference type="RefSeq" id="WP_227306394.1">
    <property type="nucleotide sequence ID" value="NZ_JAESVA010000002.1"/>
</dbReference>
<accession>A0A963YZK0</accession>
<feature type="signal peptide" evidence="4">
    <location>
        <begin position="1"/>
        <end position="26"/>
    </location>
</feature>
<feature type="domain" description="Periplasmic binding protein" evidence="5">
    <location>
        <begin position="58"/>
        <end position="297"/>
    </location>
</feature>
<dbReference type="Gene3D" id="3.40.50.2300">
    <property type="match status" value="2"/>
</dbReference>
<proteinExistence type="inferred from homology"/>
<evidence type="ECO:0000256" key="1">
    <source>
        <dbReference type="ARBA" id="ARBA00004196"/>
    </source>
</evidence>
<sequence>MTKVKASLLASVAFGFAALLARPALATQPTTNGPLGQGMTIYMQMGGNPGDGATLARQTGAADAGHAFGIKVVEQFSAWNPETMLTQFRQALAARPTCIAVTGHPGDPAFAPLIAKAEAQGTIVTVGNTPLPEAEKAYGEKGTGYAGVDLYVGGEITAQAMLAAGLKSGDEALEYGVFNETTRSQSDRGLADTLEKAGVKVTKLNISPQVDSDSSLAVPILVAFLESHPNLRAIGTQHGGVTGFIPQALRQVGKKPGQIIVGGIDLAPSTIAGLQQKYITATLDQQLYLQGFLPVTQCVLSAKYNFAGLNINTGAGVQTPATIDALIPLIKRGIR</sequence>
<dbReference type="SUPFAM" id="SSF53822">
    <property type="entry name" value="Periplasmic binding protein-like I"/>
    <property type="match status" value="1"/>
</dbReference>
<comment type="caution">
    <text evidence="6">The sequence shown here is derived from an EMBL/GenBank/DDBJ whole genome shotgun (WGS) entry which is preliminary data.</text>
</comment>
<dbReference type="PANTHER" id="PTHR46847:SF1">
    <property type="entry name" value="D-ALLOSE-BINDING PERIPLASMIC PROTEIN-RELATED"/>
    <property type="match status" value="1"/>
</dbReference>
<dbReference type="InterPro" id="IPR028082">
    <property type="entry name" value="Peripla_BP_I"/>
</dbReference>
<comment type="subcellular location">
    <subcellularLocation>
        <location evidence="1">Cell envelope</location>
    </subcellularLocation>
</comment>
<reference evidence="6 7" key="1">
    <citation type="journal article" date="2021" name="Microorganisms">
        <title>Acidisoma silvae sp. nov. and Acidisomacellulosilytica sp. nov., Two Acidophilic Bacteria Isolated from Decaying Wood, Hydrolyzing Cellulose and Producing Poly-3-hydroxybutyrate.</title>
        <authorList>
            <person name="Mieszkin S."/>
            <person name="Pouder E."/>
            <person name="Uroz S."/>
            <person name="Simon-Colin C."/>
            <person name="Alain K."/>
        </authorList>
    </citation>
    <scope>NUCLEOTIDE SEQUENCE [LARGE SCALE GENOMIC DNA]</scope>
    <source>
        <strain evidence="6 7">HW T5.17</strain>
    </source>
</reference>
<dbReference type="InterPro" id="IPR025997">
    <property type="entry name" value="SBP_2_dom"/>
</dbReference>
<feature type="chain" id="PRO_5038098832" evidence="4">
    <location>
        <begin position="27"/>
        <end position="335"/>
    </location>
</feature>
<protein>
    <submittedName>
        <fullName evidence="6">Substrate-binding domain-containing protein</fullName>
    </submittedName>
</protein>
<dbReference type="EMBL" id="JAESVA010000002">
    <property type="protein sequence ID" value="MCB8879774.1"/>
    <property type="molecule type" value="Genomic_DNA"/>
</dbReference>
<evidence type="ECO:0000256" key="2">
    <source>
        <dbReference type="ARBA" id="ARBA00007639"/>
    </source>
</evidence>
<dbReference type="AlphaFoldDB" id="A0A963YZK0"/>
<dbReference type="Pfam" id="PF13407">
    <property type="entry name" value="Peripla_BP_4"/>
    <property type="match status" value="1"/>
</dbReference>
<organism evidence="6 7">
    <name type="scientific">Acidisoma cellulosilyticum</name>
    <dbReference type="NCBI Taxonomy" id="2802395"/>
    <lineage>
        <taxon>Bacteria</taxon>
        <taxon>Pseudomonadati</taxon>
        <taxon>Pseudomonadota</taxon>
        <taxon>Alphaproteobacteria</taxon>
        <taxon>Acetobacterales</taxon>
        <taxon>Acidocellaceae</taxon>
        <taxon>Acidisoma</taxon>
    </lineage>
</organism>